<evidence type="ECO:0000256" key="1">
    <source>
        <dbReference type="SAM" id="SignalP"/>
    </source>
</evidence>
<dbReference type="SUPFAM" id="SSF50630">
    <property type="entry name" value="Acid proteases"/>
    <property type="match status" value="2"/>
</dbReference>
<dbReference type="Pfam" id="PF13650">
    <property type="entry name" value="Asp_protease_2"/>
    <property type="match status" value="2"/>
</dbReference>
<dbReference type="Gene3D" id="2.40.70.10">
    <property type="entry name" value="Acid Proteases"/>
    <property type="match status" value="2"/>
</dbReference>
<keyword evidence="4" id="KW-1185">Reference proteome</keyword>
<dbReference type="GO" id="GO:0006508">
    <property type="term" value="P:proteolysis"/>
    <property type="evidence" value="ECO:0007669"/>
    <property type="project" value="InterPro"/>
</dbReference>
<dbReference type="InterPro" id="IPR001969">
    <property type="entry name" value="Aspartic_peptidase_AS"/>
</dbReference>
<reference evidence="3 4" key="1">
    <citation type="submission" date="2019-12" db="EMBL/GenBank/DDBJ databases">
        <title>Genomic-based taxomic classification of the family Erythrobacteraceae.</title>
        <authorList>
            <person name="Xu L."/>
        </authorList>
    </citation>
    <scope>NUCLEOTIDE SEQUENCE [LARGE SCALE GENOMIC DNA]</scope>
    <source>
        <strain evidence="3 4">JCM 16677</strain>
    </source>
</reference>
<dbReference type="InterPro" id="IPR034122">
    <property type="entry name" value="Retropepsin-like_bacterial"/>
</dbReference>
<evidence type="ECO:0000313" key="3">
    <source>
        <dbReference type="EMBL" id="MXP34146.1"/>
    </source>
</evidence>
<name>A0A845B063_9SPHN</name>
<feature type="signal peptide" evidence="1">
    <location>
        <begin position="1"/>
        <end position="19"/>
    </location>
</feature>
<sequence length="323" mass="35054">MLKKLLLAGAFLVAAPLQADEAAITPQATPAPDAQEDADVIQARQDRYERLTVPVTIDGEGPYRFMIDTGSQATVVTRRISDVVHMPSLGRATLVAMGSRREVEMVQLNGLEFAGRLFDNLEAPLLDAGNIGADGILGLDSLQDLRVLIDFREERMTVADAGSLGGNRGYEIVVRARRKLGQMIITNARVDGVKTAVIIDTGAQNTVGNQALRNRLRARTGAQVQSTDVNGVLVTGNLAIARKMQIDGLELSNVPISYAESPAFEALGLEKQPTVILGMRNLRNFDRVAIDFASRRILFDLPGGKYNVNPYNRVFFPSRGPAN</sequence>
<dbReference type="CDD" id="cd05483">
    <property type="entry name" value="retropepsin_like_bacteria"/>
    <property type="match status" value="1"/>
</dbReference>
<evidence type="ECO:0000313" key="4">
    <source>
        <dbReference type="Proteomes" id="UP000446786"/>
    </source>
</evidence>
<proteinExistence type="predicted"/>
<comment type="caution">
    <text evidence="3">The sequence shown here is derived from an EMBL/GenBank/DDBJ whole genome shotgun (WGS) entry which is preliminary data.</text>
</comment>
<dbReference type="InterPro" id="IPR021109">
    <property type="entry name" value="Peptidase_aspartic_dom_sf"/>
</dbReference>
<evidence type="ECO:0008006" key="5">
    <source>
        <dbReference type="Google" id="ProtNLM"/>
    </source>
</evidence>
<dbReference type="PROSITE" id="PS00141">
    <property type="entry name" value="ASP_PROTEASE"/>
    <property type="match status" value="2"/>
</dbReference>
<gene>
    <name evidence="2" type="ORF">GRI94_06055</name>
    <name evidence="3" type="ORF">GRI94_20145</name>
</gene>
<evidence type="ECO:0000313" key="2">
    <source>
        <dbReference type="EMBL" id="MXP31386.1"/>
    </source>
</evidence>
<dbReference type="RefSeq" id="WP_160778835.1">
    <property type="nucleotide sequence ID" value="NZ_BAAAZF010000001.1"/>
</dbReference>
<dbReference type="EMBL" id="WTYE01000001">
    <property type="protein sequence ID" value="MXP34146.1"/>
    <property type="molecule type" value="Genomic_DNA"/>
</dbReference>
<keyword evidence="1" id="KW-0732">Signal</keyword>
<dbReference type="EMBL" id="WTYE01000001">
    <property type="protein sequence ID" value="MXP31386.1"/>
    <property type="molecule type" value="Genomic_DNA"/>
</dbReference>
<protein>
    <recommendedName>
        <fullName evidence="5">Peptidase A2 domain-containing protein</fullName>
    </recommendedName>
</protein>
<dbReference type="AlphaFoldDB" id="A0A845B063"/>
<dbReference type="OrthoDB" id="107347at2"/>
<dbReference type="GO" id="GO:0004190">
    <property type="term" value="F:aspartic-type endopeptidase activity"/>
    <property type="evidence" value="ECO:0007669"/>
    <property type="project" value="InterPro"/>
</dbReference>
<organism evidence="3 4">
    <name type="scientific">Parerythrobacter jejuensis</name>
    <dbReference type="NCBI Taxonomy" id="795812"/>
    <lineage>
        <taxon>Bacteria</taxon>
        <taxon>Pseudomonadati</taxon>
        <taxon>Pseudomonadota</taxon>
        <taxon>Alphaproteobacteria</taxon>
        <taxon>Sphingomonadales</taxon>
        <taxon>Erythrobacteraceae</taxon>
        <taxon>Parerythrobacter</taxon>
    </lineage>
</organism>
<dbReference type="Proteomes" id="UP000446786">
    <property type="component" value="Unassembled WGS sequence"/>
</dbReference>
<accession>A0A845B063</accession>
<feature type="chain" id="PRO_5044663651" description="Peptidase A2 domain-containing protein" evidence="1">
    <location>
        <begin position="20"/>
        <end position="323"/>
    </location>
</feature>